<name>A0A941W663_9BACT</name>
<dbReference type="Gene3D" id="3.40.50.720">
    <property type="entry name" value="NAD(P)-binding Rossmann-like Domain"/>
    <property type="match status" value="1"/>
</dbReference>
<feature type="binding site" evidence="4 6">
    <location>
        <position position="86"/>
    </location>
    <ligand>
        <name>substrate</name>
    </ligand>
</feature>
<organism evidence="10 11">
    <name type="scientific">Candidatus Scalindua arabica</name>
    <dbReference type="NCBI Taxonomy" id="1127984"/>
    <lineage>
        <taxon>Bacteria</taxon>
        <taxon>Pseudomonadati</taxon>
        <taxon>Planctomycetota</taxon>
        <taxon>Candidatus Brocadiia</taxon>
        <taxon>Candidatus Brocadiales</taxon>
        <taxon>Candidatus Scalinduaceae</taxon>
        <taxon>Candidatus Scalindua</taxon>
    </lineage>
</organism>
<dbReference type="GO" id="GO:0006099">
    <property type="term" value="P:tricarboxylic acid cycle"/>
    <property type="evidence" value="ECO:0007669"/>
    <property type="project" value="UniProtKB-UniRule"/>
</dbReference>
<dbReference type="InterPro" id="IPR022383">
    <property type="entry name" value="Lactate/malate_DH_C"/>
</dbReference>
<dbReference type="InterPro" id="IPR001557">
    <property type="entry name" value="L-lactate/malate_DH"/>
</dbReference>
<dbReference type="InterPro" id="IPR036291">
    <property type="entry name" value="NAD(P)-bd_dom_sf"/>
</dbReference>
<dbReference type="Gene3D" id="3.90.110.10">
    <property type="entry name" value="Lactate dehydrogenase/glycoside hydrolase, family 4, C-terminal"/>
    <property type="match status" value="1"/>
</dbReference>
<comment type="similarity">
    <text evidence="4">Belongs to the LDH/MDH superfamily. MDH type 3 family.</text>
</comment>
<dbReference type="PRINTS" id="PR00086">
    <property type="entry name" value="LLDHDRGNASE"/>
</dbReference>
<evidence type="ECO:0000259" key="8">
    <source>
        <dbReference type="Pfam" id="PF00056"/>
    </source>
</evidence>
<evidence type="ECO:0000256" key="3">
    <source>
        <dbReference type="ARBA" id="ARBA00023027"/>
    </source>
</evidence>
<dbReference type="PIRSF" id="PIRSF000102">
    <property type="entry name" value="Lac_mal_DH"/>
    <property type="match status" value="1"/>
</dbReference>
<evidence type="ECO:0000256" key="7">
    <source>
        <dbReference type="PIRSR" id="PIRSR000102-3"/>
    </source>
</evidence>
<feature type="binding site" evidence="4 6">
    <location>
        <position position="80"/>
    </location>
    <ligand>
        <name>substrate</name>
    </ligand>
</feature>
<dbReference type="NCBIfam" id="NF004863">
    <property type="entry name" value="PRK06223.1"/>
    <property type="match status" value="1"/>
</dbReference>
<dbReference type="CDD" id="cd01339">
    <property type="entry name" value="LDH-like_MDH"/>
    <property type="match status" value="1"/>
</dbReference>
<comment type="caution">
    <text evidence="10">The sequence shown here is derived from an EMBL/GenBank/DDBJ whole genome shotgun (WGS) entry which is preliminary data.</text>
</comment>
<reference evidence="10" key="1">
    <citation type="journal article" date="2021" name="ISME J.">
        <title>Fine-scale metabolic discontinuity in a stratified prokaryote microbiome of a Red Sea deep halocline.</title>
        <authorList>
            <person name="Michoud G."/>
            <person name="Ngugi D.K."/>
            <person name="Barozzi A."/>
            <person name="Merlino G."/>
            <person name="Calleja M.L."/>
            <person name="Delgado-Huertas A."/>
            <person name="Moran X.A.G."/>
            <person name="Daffonchio D."/>
        </authorList>
    </citation>
    <scope>NUCLEOTIDE SEQUENCE</scope>
    <source>
        <strain evidence="10">SuakinDeep_MAG55_1</strain>
    </source>
</reference>
<feature type="domain" description="Lactate/malate dehydrogenase N-terminal" evidence="8">
    <location>
        <begin position="1"/>
        <end position="140"/>
    </location>
</feature>
<dbReference type="Proteomes" id="UP000722750">
    <property type="component" value="Unassembled WGS sequence"/>
</dbReference>
<keyword evidence="3 4" id="KW-0520">NAD</keyword>
<evidence type="ECO:0000256" key="1">
    <source>
        <dbReference type="ARBA" id="ARBA00022532"/>
    </source>
</evidence>
<feature type="binding site" evidence="4 6">
    <location>
        <position position="118"/>
    </location>
    <ligand>
        <name>substrate</name>
    </ligand>
</feature>
<feature type="binding site" evidence="4 7">
    <location>
        <begin position="116"/>
        <end position="118"/>
    </location>
    <ligand>
        <name>NAD(+)</name>
        <dbReference type="ChEBI" id="CHEBI:57540"/>
    </ligand>
</feature>
<dbReference type="Pfam" id="PF02866">
    <property type="entry name" value="Ldh_1_C"/>
    <property type="match status" value="1"/>
</dbReference>
<feature type="active site" description="Proton acceptor" evidence="4 5">
    <location>
        <position position="173"/>
    </location>
</feature>
<evidence type="ECO:0000259" key="9">
    <source>
        <dbReference type="Pfam" id="PF02866"/>
    </source>
</evidence>
<feature type="binding site" evidence="4 7">
    <location>
        <begin position="7"/>
        <end position="12"/>
    </location>
    <ligand>
        <name>NAD(+)</name>
        <dbReference type="ChEBI" id="CHEBI:57540"/>
    </ligand>
</feature>
<evidence type="ECO:0000256" key="6">
    <source>
        <dbReference type="PIRSR" id="PIRSR000102-2"/>
    </source>
</evidence>
<dbReference type="GO" id="GO:0004459">
    <property type="term" value="F:L-lactate dehydrogenase (NAD+) activity"/>
    <property type="evidence" value="ECO:0007669"/>
    <property type="project" value="TreeGrafter"/>
</dbReference>
<dbReference type="InterPro" id="IPR011275">
    <property type="entry name" value="Malate_DH_type3"/>
</dbReference>
<comment type="function">
    <text evidence="4">Catalyzes the reversible oxidation of malate to oxaloacetate.</text>
</comment>
<sequence>MKITVIGAGNVGATTAQRLAEKEFGDIVLVDIVEGLPQGKGLDLMEASPIYNYNCKIIGTNSYEETDNSDIVVITSGLPRKPGMSRDDLVKVNADIVKSVVEQVVEKSPDAILIVVSNPLDVMTYVTYKVSKFPRERVIGMAGVLDTSRMRTFIAMELNVSVENVHTFVLGGHGDTMVPLARYTTVSGIPVTELIPEDRLDAIVKRTRDGGAEIVSLLKTGSAFYAPAASIVEMIDSIVKDKKKILPCTVLCNGEYGFDDIFIGLPAKLGKNGLEQIIEIKLNEGESEALKKSADAVKKLCQGISI</sequence>
<keyword evidence="1 4" id="KW-0816">Tricarboxylic acid cycle</keyword>
<feature type="binding site" evidence="4 7">
    <location>
        <position position="31"/>
    </location>
    <ligand>
        <name>NAD(+)</name>
        <dbReference type="ChEBI" id="CHEBI:57540"/>
    </ligand>
</feature>
<dbReference type="InterPro" id="IPR015955">
    <property type="entry name" value="Lactate_DH/Glyco_Ohase_4_C"/>
</dbReference>
<comment type="catalytic activity">
    <reaction evidence="4">
        <text>(S)-malate + NAD(+) = oxaloacetate + NADH + H(+)</text>
        <dbReference type="Rhea" id="RHEA:21432"/>
        <dbReference type="ChEBI" id="CHEBI:15378"/>
        <dbReference type="ChEBI" id="CHEBI:15589"/>
        <dbReference type="ChEBI" id="CHEBI:16452"/>
        <dbReference type="ChEBI" id="CHEBI:57540"/>
        <dbReference type="ChEBI" id="CHEBI:57945"/>
        <dbReference type="EC" id="1.1.1.37"/>
    </reaction>
</comment>
<dbReference type="InterPro" id="IPR001236">
    <property type="entry name" value="Lactate/malate_DH_N"/>
</dbReference>
<dbReference type="FunFam" id="3.40.50.720:FF:000018">
    <property type="entry name" value="Malate dehydrogenase"/>
    <property type="match status" value="1"/>
</dbReference>
<feature type="domain" description="Lactate/malate dehydrogenase C-terminal" evidence="9">
    <location>
        <begin position="145"/>
        <end position="299"/>
    </location>
</feature>
<dbReference type="FunFam" id="3.90.110.10:FF:000004">
    <property type="entry name" value="Malate dehydrogenase"/>
    <property type="match status" value="1"/>
</dbReference>
<dbReference type="EMBL" id="JAANXD010000074">
    <property type="protein sequence ID" value="MBS1258775.1"/>
    <property type="molecule type" value="Genomic_DNA"/>
</dbReference>
<accession>A0A941W663</accession>
<feature type="binding site" evidence="4 6">
    <location>
        <position position="149"/>
    </location>
    <ligand>
        <name>substrate</name>
    </ligand>
</feature>
<dbReference type="Pfam" id="PF00056">
    <property type="entry name" value="Ldh_1_N"/>
    <property type="match status" value="1"/>
</dbReference>
<evidence type="ECO:0000256" key="2">
    <source>
        <dbReference type="ARBA" id="ARBA00023002"/>
    </source>
</evidence>
<dbReference type="GO" id="GO:0030060">
    <property type="term" value="F:L-malate dehydrogenase (NAD+) activity"/>
    <property type="evidence" value="ECO:0007669"/>
    <property type="project" value="UniProtKB-UniRule"/>
</dbReference>
<evidence type="ECO:0000256" key="5">
    <source>
        <dbReference type="PIRSR" id="PIRSR000102-1"/>
    </source>
</evidence>
<evidence type="ECO:0000313" key="11">
    <source>
        <dbReference type="Proteomes" id="UP000722750"/>
    </source>
</evidence>
<dbReference type="EC" id="1.1.1.37" evidence="4"/>
<feature type="binding site" evidence="4 7">
    <location>
        <position position="93"/>
    </location>
    <ligand>
        <name>NAD(+)</name>
        <dbReference type="ChEBI" id="CHEBI:57540"/>
    </ligand>
</feature>
<dbReference type="NCBIfam" id="TIGR01763">
    <property type="entry name" value="MalateDH_bact"/>
    <property type="match status" value="1"/>
</dbReference>
<dbReference type="SUPFAM" id="SSF56327">
    <property type="entry name" value="LDH C-terminal domain-like"/>
    <property type="match status" value="1"/>
</dbReference>
<proteinExistence type="inferred from homology"/>
<dbReference type="PANTHER" id="PTHR43128">
    <property type="entry name" value="L-2-HYDROXYCARBOXYLATE DEHYDROGENASE (NAD(P)(+))"/>
    <property type="match status" value="1"/>
</dbReference>
<dbReference type="PANTHER" id="PTHR43128:SF16">
    <property type="entry name" value="L-LACTATE DEHYDROGENASE"/>
    <property type="match status" value="1"/>
</dbReference>
<gene>
    <name evidence="4" type="primary">mdh</name>
    <name evidence="10" type="ORF">MAG551_01837</name>
</gene>
<dbReference type="AlphaFoldDB" id="A0A941W663"/>
<dbReference type="SUPFAM" id="SSF51735">
    <property type="entry name" value="NAD(P)-binding Rossmann-fold domains"/>
    <property type="match status" value="1"/>
</dbReference>
<evidence type="ECO:0000313" key="10">
    <source>
        <dbReference type="EMBL" id="MBS1258775.1"/>
    </source>
</evidence>
<evidence type="ECO:0000256" key="4">
    <source>
        <dbReference type="HAMAP-Rule" id="MF_00487"/>
    </source>
</evidence>
<keyword evidence="2 4" id="KW-0560">Oxidoreductase</keyword>
<dbReference type="HAMAP" id="MF_00487">
    <property type="entry name" value="Malate_dehydrog_3"/>
    <property type="match status" value="1"/>
</dbReference>
<protein>
    <recommendedName>
        <fullName evidence="4">Malate dehydrogenase</fullName>
        <ecNumber evidence="4">1.1.1.37</ecNumber>
    </recommendedName>
</protein>
<dbReference type="GO" id="GO:0006089">
    <property type="term" value="P:lactate metabolic process"/>
    <property type="evidence" value="ECO:0007669"/>
    <property type="project" value="TreeGrafter"/>
</dbReference>